<evidence type="ECO:0000256" key="1">
    <source>
        <dbReference type="ARBA" id="ARBA00022723"/>
    </source>
</evidence>
<feature type="region of interest" description="Disordered" evidence="4">
    <location>
        <begin position="188"/>
        <end position="223"/>
    </location>
</feature>
<keyword evidence="7" id="KW-1185">Reference proteome</keyword>
<dbReference type="InterPro" id="IPR028938">
    <property type="entry name" value="Rsf1-like"/>
</dbReference>
<gene>
    <name evidence="6" type="ORF">LMH87_012033</name>
</gene>
<dbReference type="GeneID" id="80899192"/>
<feature type="domain" description="Zinc finger PHD-type" evidence="5">
    <location>
        <begin position="408"/>
        <end position="458"/>
    </location>
</feature>
<feature type="compositionally biased region" description="Basic and acidic residues" evidence="4">
    <location>
        <begin position="531"/>
        <end position="541"/>
    </location>
</feature>
<evidence type="ECO:0000256" key="2">
    <source>
        <dbReference type="ARBA" id="ARBA00022771"/>
    </source>
</evidence>
<reference evidence="6" key="1">
    <citation type="journal article" date="2023" name="Access Microbiol">
        <title>De-novo genome assembly for Akanthomyces muscarius, a biocontrol agent of insect agricultural pests.</title>
        <authorList>
            <person name="Erdos Z."/>
            <person name="Studholme D.J."/>
            <person name="Raymond B."/>
            <person name="Sharma M."/>
        </authorList>
    </citation>
    <scope>NUCLEOTIDE SEQUENCE</scope>
    <source>
        <strain evidence="6">Ve6</strain>
    </source>
</reference>
<dbReference type="PANTHER" id="PTHR14296:SF3">
    <property type="entry name" value="DIKAR, ISOFORM F"/>
    <property type="match status" value="1"/>
</dbReference>
<dbReference type="RefSeq" id="XP_056053040.1">
    <property type="nucleotide sequence ID" value="XM_056201271.1"/>
</dbReference>
<evidence type="ECO:0000259" key="5">
    <source>
        <dbReference type="SMART" id="SM00249"/>
    </source>
</evidence>
<evidence type="ECO:0000256" key="4">
    <source>
        <dbReference type="SAM" id="MobiDB-lite"/>
    </source>
</evidence>
<evidence type="ECO:0000313" key="7">
    <source>
        <dbReference type="Proteomes" id="UP001144673"/>
    </source>
</evidence>
<feature type="compositionally biased region" description="Basic and acidic residues" evidence="4">
    <location>
        <begin position="298"/>
        <end position="327"/>
    </location>
</feature>
<dbReference type="KEGG" id="amus:LMH87_012033"/>
<dbReference type="InterPro" id="IPR001965">
    <property type="entry name" value="Znf_PHD"/>
</dbReference>
<dbReference type="PROSITE" id="PS01359">
    <property type="entry name" value="ZF_PHD_1"/>
    <property type="match status" value="1"/>
</dbReference>
<dbReference type="AlphaFoldDB" id="A0A9W8ULL8"/>
<feature type="region of interest" description="Disordered" evidence="4">
    <location>
        <begin position="646"/>
        <end position="673"/>
    </location>
</feature>
<keyword evidence="2" id="KW-0863">Zinc-finger</keyword>
<keyword evidence="1" id="KW-0479">Metal-binding</keyword>
<dbReference type="InterPro" id="IPR013083">
    <property type="entry name" value="Znf_RING/FYVE/PHD"/>
</dbReference>
<dbReference type="Gene3D" id="3.30.40.10">
    <property type="entry name" value="Zinc/RING finger domain, C3HC4 (zinc finger)"/>
    <property type="match status" value="1"/>
</dbReference>
<feature type="compositionally biased region" description="Polar residues" evidence="4">
    <location>
        <begin position="654"/>
        <end position="673"/>
    </location>
</feature>
<dbReference type="InterPro" id="IPR011011">
    <property type="entry name" value="Znf_FYVE_PHD"/>
</dbReference>
<evidence type="ECO:0000256" key="3">
    <source>
        <dbReference type="ARBA" id="ARBA00022833"/>
    </source>
</evidence>
<dbReference type="SUPFAM" id="SSF57903">
    <property type="entry name" value="FYVE/PHD zinc finger"/>
    <property type="match status" value="1"/>
</dbReference>
<comment type="caution">
    <text evidence="6">The sequence shown here is derived from an EMBL/GenBank/DDBJ whole genome shotgun (WGS) entry which is preliminary data.</text>
</comment>
<name>A0A9W8ULL8_AKAMU</name>
<feature type="region of interest" description="Disordered" evidence="4">
    <location>
        <begin position="520"/>
        <end position="583"/>
    </location>
</feature>
<feature type="region of interest" description="Disordered" evidence="4">
    <location>
        <begin position="361"/>
        <end position="382"/>
    </location>
</feature>
<accession>A0A9W8ULL8</accession>
<keyword evidence="3" id="KW-0862">Zinc</keyword>
<feature type="region of interest" description="Disordered" evidence="4">
    <location>
        <begin position="481"/>
        <end position="504"/>
    </location>
</feature>
<feature type="region of interest" description="Disordered" evidence="4">
    <location>
        <begin position="283"/>
        <end position="327"/>
    </location>
</feature>
<dbReference type="Proteomes" id="UP001144673">
    <property type="component" value="Chromosome 4"/>
</dbReference>
<organism evidence="6 7">
    <name type="scientific">Akanthomyces muscarius</name>
    <name type="common">Entomopathogenic fungus</name>
    <name type="synonym">Lecanicillium muscarium</name>
    <dbReference type="NCBI Taxonomy" id="2231603"/>
    <lineage>
        <taxon>Eukaryota</taxon>
        <taxon>Fungi</taxon>
        <taxon>Dikarya</taxon>
        <taxon>Ascomycota</taxon>
        <taxon>Pezizomycotina</taxon>
        <taxon>Sordariomycetes</taxon>
        <taxon>Hypocreomycetidae</taxon>
        <taxon>Hypocreales</taxon>
        <taxon>Cordycipitaceae</taxon>
        <taxon>Akanthomyces</taxon>
    </lineage>
</organism>
<evidence type="ECO:0000313" key="6">
    <source>
        <dbReference type="EMBL" id="KAJ4151326.1"/>
    </source>
</evidence>
<dbReference type="EMBL" id="JAJHUN010000009">
    <property type="protein sequence ID" value="KAJ4151326.1"/>
    <property type="molecule type" value="Genomic_DNA"/>
</dbReference>
<dbReference type="InterPro" id="IPR019786">
    <property type="entry name" value="Zinc_finger_PHD-type_CS"/>
</dbReference>
<protein>
    <recommendedName>
        <fullName evidence="5">Zinc finger PHD-type domain-containing protein</fullName>
    </recommendedName>
</protein>
<dbReference type="SMART" id="SM00249">
    <property type="entry name" value="PHD"/>
    <property type="match status" value="1"/>
</dbReference>
<dbReference type="InterPro" id="IPR019787">
    <property type="entry name" value="Znf_PHD-finger"/>
</dbReference>
<dbReference type="PANTHER" id="PTHR14296">
    <property type="entry name" value="REMODELING AND SPACING FACTOR 1"/>
    <property type="match status" value="1"/>
</dbReference>
<dbReference type="GO" id="GO:0031213">
    <property type="term" value="C:RSF complex"/>
    <property type="evidence" value="ECO:0007669"/>
    <property type="project" value="InterPro"/>
</dbReference>
<feature type="compositionally biased region" description="Polar residues" evidence="4">
    <location>
        <begin position="491"/>
        <end position="504"/>
    </location>
</feature>
<dbReference type="Pfam" id="PF00628">
    <property type="entry name" value="PHD"/>
    <property type="match status" value="1"/>
</dbReference>
<proteinExistence type="predicted"/>
<sequence>MPSETQAIADMYGESSNAISPLLQRIRNMWEFANLCQWIYIFGKAAKIDDTLEIEDIETECLKPSSTVLSDIALALLKLVSSHRGLNHEILDDQLRKEYISKLPNENPLGDGATVSRSFCDLDTPTKVTVLQQLTQWVMSQPERLREKMEEADGIDQTSWRIEPYGWDADDRTYFVLDDNRVYRLTDAPEPFVRKPKKQKTYGTSRRSGRRRHTSNKSITEDCAPAESLDLEGSQASSNLGGMSWECVAITLDDLDVHLLPILEKQEESRKRKEAQHQRELLSLAKMANAKRSSRIAGKIEQHKEEEKARDQREKAQKQLESKQREKQNLLKLERERDFRMFSREKRLEERAARRRLHEEELAQLSEGHNSAPDGRVRVSDRQLQSEIDRNKLALKALEEEEEDWTFDCVCGLYGQVDDGAHSVACERCSVWQHSSCVGIEESEADRPDFHFICGSCRHHGENTSTPRKTIIKLKVKSSTELMGHHRSDNETSQANSQPMMESADLDTSTITSEFFNDPADSQLGILQPHTDLKSSPRTDTRSISNSDSTGRIIPETKPASAIAKSEGPKEPVVDTQPTLSSERGVNNAALVAAAPASQHATKSTPQAAPTISRVFSSLSRVSSAGSTTLSSHTAHSMALKQVDINGLQKMHSTRPSSDQAPNVSTNDAPTEN</sequence>
<dbReference type="GO" id="GO:0006355">
    <property type="term" value="P:regulation of DNA-templated transcription"/>
    <property type="evidence" value="ECO:0007669"/>
    <property type="project" value="InterPro"/>
</dbReference>
<dbReference type="GO" id="GO:0008270">
    <property type="term" value="F:zinc ion binding"/>
    <property type="evidence" value="ECO:0007669"/>
    <property type="project" value="UniProtKB-KW"/>
</dbReference>